<sequence>MATAKDLMSRTVRGVHDTATMREAIALLAHHELAGLPVIDSAGFLQGMVSQYDLLTAFTDPGVMDSPVARHMTKESVTVSEDDSIESIAELFRETKVQRAPVVSGAEVVGIVSRTDLVNYLAQFV</sequence>
<dbReference type="InterPro" id="IPR046342">
    <property type="entry name" value="CBS_dom_sf"/>
</dbReference>
<dbReference type="InterPro" id="IPR051257">
    <property type="entry name" value="Diverse_CBS-Domain"/>
</dbReference>
<name>A0A5C5V2N8_9BACT</name>
<dbReference type="Gene3D" id="3.10.580.10">
    <property type="entry name" value="CBS-domain"/>
    <property type="match status" value="1"/>
</dbReference>
<comment type="caution">
    <text evidence="4">The sequence shown here is derived from an EMBL/GenBank/DDBJ whole genome shotgun (WGS) entry which is preliminary data.</text>
</comment>
<dbReference type="SMART" id="SM00116">
    <property type="entry name" value="CBS"/>
    <property type="match status" value="2"/>
</dbReference>
<evidence type="ECO:0000259" key="3">
    <source>
        <dbReference type="PROSITE" id="PS51371"/>
    </source>
</evidence>
<protein>
    <submittedName>
        <fullName evidence="4">Hypoxic response protein 1</fullName>
    </submittedName>
</protein>
<dbReference type="InterPro" id="IPR000644">
    <property type="entry name" value="CBS_dom"/>
</dbReference>
<dbReference type="SUPFAM" id="SSF54631">
    <property type="entry name" value="CBS-domain pair"/>
    <property type="match status" value="1"/>
</dbReference>
<dbReference type="Proteomes" id="UP000316714">
    <property type="component" value="Unassembled WGS sequence"/>
</dbReference>
<dbReference type="AlphaFoldDB" id="A0A5C5V2N8"/>
<gene>
    <name evidence="4" type="primary">hrp1</name>
    <name evidence="4" type="ORF">KOR34_40120</name>
</gene>
<organism evidence="4 5">
    <name type="scientific">Posidoniimonas corsicana</name>
    <dbReference type="NCBI Taxonomy" id="1938618"/>
    <lineage>
        <taxon>Bacteria</taxon>
        <taxon>Pseudomonadati</taxon>
        <taxon>Planctomycetota</taxon>
        <taxon>Planctomycetia</taxon>
        <taxon>Pirellulales</taxon>
        <taxon>Lacipirellulaceae</taxon>
        <taxon>Posidoniimonas</taxon>
    </lineage>
</organism>
<evidence type="ECO:0000313" key="5">
    <source>
        <dbReference type="Proteomes" id="UP000316714"/>
    </source>
</evidence>
<feature type="domain" description="CBS" evidence="3">
    <location>
        <begin position="72"/>
        <end position="125"/>
    </location>
</feature>
<dbReference type="EMBL" id="SIHJ01000003">
    <property type="protein sequence ID" value="TWT32250.1"/>
    <property type="molecule type" value="Genomic_DNA"/>
</dbReference>
<dbReference type="RefSeq" id="WP_197531610.1">
    <property type="nucleotide sequence ID" value="NZ_SIHJ01000003.1"/>
</dbReference>
<feature type="domain" description="CBS" evidence="3">
    <location>
        <begin position="8"/>
        <end position="66"/>
    </location>
</feature>
<dbReference type="Pfam" id="PF00571">
    <property type="entry name" value="CBS"/>
    <property type="match status" value="2"/>
</dbReference>
<dbReference type="PANTHER" id="PTHR43080:SF2">
    <property type="entry name" value="CBS DOMAIN-CONTAINING PROTEIN"/>
    <property type="match status" value="1"/>
</dbReference>
<dbReference type="PANTHER" id="PTHR43080">
    <property type="entry name" value="CBS DOMAIN-CONTAINING PROTEIN CBSX3, MITOCHONDRIAL"/>
    <property type="match status" value="1"/>
</dbReference>
<evidence type="ECO:0000313" key="4">
    <source>
        <dbReference type="EMBL" id="TWT32250.1"/>
    </source>
</evidence>
<proteinExistence type="predicted"/>
<reference evidence="4 5" key="1">
    <citation type="submission" date="2019-02" db="EMBL/GenBank/DDBJ databases">
        <title>Deep-cultivation of Planctomycetes and their phenomic and genomic characterization uncovers novel biology.</title>
        <authorList>
            <person name="Wiegand S."/>
            <person name="Jogler M."/>
            <person name="Boedeker C."/>
            <person name="Pinto D."/>
            <person name="Vollmers J."/>
            <person name="Rivas-Marin E."/>
            <person name="Kohn T."/>
            <person name="Peeters S.H."/>
            <person name="Heuer A."/>
            <person name="Rast P."/>
            <person name="Oberbeckmann S."/>
            <person name="Bunk B."/>
            <person name="Jeske O."/>
            <person name="Meyerdierks A."/>
            <person name="Storesund J.E."/>
            <person name="Kallscheuer N."/>
            <person name="Luecker S."/>
            <person name="Lage O.M."/>
            <person name="Pohl T."/>
            <person name="Merkel B.J."/>
            <person name="Hornburger P."/>
            <person name="Mueller R.-W."/>
            <person name="Bruemmer F."/>
            <person name="Labrenz M."/>
            <person name="Spormann A.M."/>
            <person name="Op Den Camp H."/>
            <person name="Overmann J."/>
            <person name="Amann R."/>
            <person name="Jetten M.S.M."/>
            <person name="Mascher T."/>
            <person name="Medema M.H."/>
            <person name="Devos D.P."/>
            <person name="Kaster A.-K."/>
            <person name="Ovreas L."/>
            <person name="Rohde M."/>
            <person name="Galperin M.Y."/>
            <person name="Jogler C."/>
        </authorList>
    </citation>
    <scope>NUCLEOTIDE SEQUENCE [LARGE SCALE GENOMIC DNA]</scope>
    <source>
        <strain evidence="4 5">KOR34</strain>
    </source>
</reference>
<accession>A0A5C5V2N8</accession>
<dbReference type="PROSITE" id="PS51371">
    <property type="entry name" value="CBS"/>
    <property type="match status" value="2"/>
</dbReference>
<evidence type="ECO:0000256" key="2">
    <source>
        <dbReference type="PROSITE-ProRule" id="PRU00703"/>
    </source>
</evidence>
<keyword evidence="5" id="KW-1185">Reference proteome</keyword>
<evidence type="ECO:0000256" key="1">
    <source>
        <dbReference type="ARBA" id="ARBA00023122"/>
    </source>
</evidence>
<keyword evidence="1 2" id="KW-0129">CBS domain</keyword>